<comment type="caution">
    <text evidence="7">The sequence shown here is derived from an EMBL/GenBank/DDBJ whole genome shotgun (WGS) entry which is preliminary data.</text>
</comment>
<reference evidence="7" key="1">
    <citation type="submission" date="2022-07" db="EMBL/GenBank/DDBJ databases">
        <authorList>
            <person name="Macas J."/>
            <person name="Novak P."/>
            <person name="Neumann P."/>
        </authorList>
    </citation>
    <scope>NUCLEOTIDE SEQUENCE</scope>
</reference>
<evidence type="ECO:0000256" key="3">
    <source>
        <dbReference type="ARBA" id="ARBA00022833"/>
    </source>
</evidence>
<keyword evidence="2" id="KW-0863">Zinc-finger</keyword>
<keyword evidence="8" id="KW-1185">Reference proteome</keyword>
<dbReference type="GO" id="GO:0008270">
    <property type="term" value="F:zinc ion binding"/>
    <property type="evidence" value="ECO:0007669"/>
    <property type="project" value="UniProtKB-KW"/>
</dbReference>
<keyword evidence="5" id="KW-0472">Membrane</keyword>
<protein>
    <recommendedName>
        <fullName evidence="6">RING-CH-type domain-containing protein</fullName>
    </recommendedName>
</protein>
<feature type="transmembrane region" description="Helical" evidence="5">
    <location>
        <begin position="397"/>
        <end position="418"/>
    </location>
</feature>
<feature type="region of interest" description="Disordered" evidence="4">
    <location>
        <begin position="469"/>
        <end position="491"/>
    </location>
</feature>
<dbReference type="CDD" id="cd16495">
    <property type="entry name" value="RING_CH-C4HC3_MARCH"/>
    <property type="match status" value="1"/>
</dbReference>
<dbReference type="AlphaFoldDB" id="A0AAV0CAB5"/>
<evidence type="ECO:0000256" key="1">
    <source>
        <dbReference type="ARBA" id="ARBA00022723"/>
    </source>
</evidence>
<evidence type="ECO:0000259" key="6">
    <source>
        <dbReference type="PROSITE" id="PS51292"/>
    </source>
</evidence>
<dbReference type="InterPro" id="IPR013083">
    <property type="entry name" value="Znf_RING/FYVE/PHD"/>
</dbReference>
<evidence type="ECO:0000256" key="4">
    <source>
        <dbReference type="SAM" id="MobiDB-lite"/>
    </source>
</evidence>
<keyword evidence="1" id="KW-0479">Metal-binding</keyword>
<feature type="compositionally biased region" description="Polar residues" evidence="4">
    <location>
        <begin position="224"/>
        <end position="235"/>
    </location>
</feature>
<dbReference type="Pfam" id="PF12906">
    <property type="entry name" value="RINGv"/>
    <property type="match status" value="1"/>
</dbReference>
<dbReference type="Proteomes" id="UP001152523">
    <property type="component" value="Unassembled WGS sequence"/>
</dbReference>
<evidence type="ECO:0000256" key="2">
    <source>
        <dbReference type="ARBA" id="ARBA00022771"/>
    </source>
</evidence>
<dbReference type="EMBL" id="CAMAPF010000022">
    <property type="protein sequence ID" value="CAH9072360.1"/>
    <property type="molecule type" value="Genomic_DNA"/>
</dbReference>
<dbReference type="PANTHER" id="PTHR46158:SF1">
    <property type="entry name" value="RING_U-BOX SUPERFAMILY PROTEIN"/>
    <property type="match status" value="1"/>
</dbReference>
<dbReference type="SMART" id="SM00744">
    <property type="entry name" value="RINGv"/>
    <property type="match status" value="1"/>
</dbReference>
<name>A0AAV0CAB5_9ASTE</name>
<proteinExistence type="predicted"/>
<sequence length="491" mass="54239">MNSEKIELSPVQEEREVVLSIPMPESSSGIIEENANAKSGKKPNLFLEIPTRTMEDSSQELVHIKPFPTPKKVNFDLTPCHAGPSVNVSSPGPLSSRNRSSIRNLLPKLSFKHRSCNPDSEKGGTDIDSGSLEKLPISRSWSFTRIFTPRMKRTSSLPLDPIVHSNPELARVGSISNPPTPASKGALKFISRSLSLPANSKNQNTRKVECFFRVIPSTPKVRDVNSSIPPTNSTGDSEENEEDGEDIPEEEAVCRICLVELCEGGETLRMECSCKGELALAHQECAVKWFSIKGNKTCEVCKQEVLNLPVTLLRIQSVRNANSGASRFGQMEINGHRVWEEVPILVIVSMLAYFCFLEQLLVGKMGTGAIAISLPFSCVLSLVASMTASTMVKRRFIWVYASVQFGLVVFLGHVFYSLVHLQAIMSVLLATFAGVGVAMSGSSIIVEFCRWRRGRRNLLDQQQHIRPAVLPPEQQPQQSDVENPETLRGRQ</sequence>
<feature type="transmembrane region" description="Helical" evidence="5">
    <location>
        <begin position="368"/>
        <end position="385"/>
    </location>
</feature>
<dbReference type="PROSITE" id="PS51292">
    <property type="entry name" value="ZF_RING_CH"/>
    <property type="match status" value="1"/>
</dbReference>
<feature type="region of interest" description="Disordered" evidence="4">
    <location>
        <begin position="222"/>
        <end position="247"/>
    </location>
</feature>
<accession>A0AAV0CAB5</accession>
<keyword evidence="5" id="KW-1133">Transmembrane helix</keyword>
<dbReference type="Gene3D" id="3.30.40.10">
    <property type="entry name" value="Zinc/RING finger domain, C3HC4 (zinc finger)"/>
    <property type="match status" value="1"/>
</dbReference>
<feature type="transmembrane region" description="Helical" evidence="5">
    <location>
        <begin position="424"/>
        <end position="446"/>
    </location>
</feature>
<gene>
    <name evidence="7" type="ORF">CEPIT_LOCUS4273</name>
</gene>
<dbReference type="PANTHER" id="PTHR46158">
    <property type="entry name" value="OS02G0165000 PROTEIN"/>
    <property type="match status" value="1"/>
</dbReference>
<dbReference type="InterPro" id="IPR011016">
    <property type="entry name" value="Znf_RING-CH"/>
</dbReference>
<organism evidence="7 8">
    <name type="scientific">Cuscuta epithymum</name>
    <dbReference type="NCBI Taxonomy" id="186058"/>
    <lineage>
        <taxon>Eukaryota</taxon>
        <taxon>Viridiplantae</taxon>
        <taxon>Streptophyta</taxon>
        <taxon>Embryophyta</taxon>
        <taxon>Tracheophyta</taxon>
        <taxon>Spermatophyta</taxon>
        <taxon>Magnoliopsida</taxon>
        <taxon>eudicotyledons</taxon>
        <taxon>Gunneridae</taxon>
        <taxon>Pentapetalae</taxon>
        <taxon>asterids</taxon>
        <taxon>lamiids</taxon>
        <taxon>Solanales</taxon>
        <taxon>Convolvulaceae</taxon>
        <taxon>Cuscuteae</taxon>
        <taxon>Cuscuta</taxon>
        <taxon>Cuscuta subgen. Cuscuta</taxon>
    </lineage>
</organism>
<keyword evidence="5" id="KW-0812">Transmembrane</keyword>
<feature type="domain" description="RING-CH-type" evidence="6">
    <location>
        <begin position="246"/>
        <end position="308"/>
    </location>
</feature>
<evidence type="ECO:0000313" key="7">
    <source>
        <dbReference type="EMBL" id="CAH9072360.1"/>
    </source>
</evidence>
<keyword evidence="3" id="KW-0862">Zinc</keyword>
<dbReference type="SUPFAM" id="SSF57850">
    <property type="entry name" value="RING/U-box"/>
    <property type="match status" value="1"/>
</dbReference>
<feature type="compositionally biased region" description="Acidic residues" evidence="4">
    <location>
        <begin position="236"/>
        <end position="247"/>
    </location>
</feature>
<evidence type="ECO:0000256" key="5">
    <source>
        <dbReference type="SAM" id="Phobius"/>
    </source>
</evidence>
<evidence type="ECO:0000313" key="8">
    <source>
        <dbReference type="Proteomes" id="UP001152523"/>
    </source>
</evidence>